<reference evidence="4" key="2">
    <citation type="submission" date="2020-09" db="EMBL/GenBank/DDBJ databases">
        <authorList>
            <person name="Sun Q."/>
            <person name="Ohkuma M."/>
        </authorList>
    </citation>
    <scope>NUCLEOTIDE SEQUENCE</scope>
    <source>
        <strain evidence="4">JCM 4637</strain>
    </source>
</reference>
<dbReference type="AlphaFoldDB" id="A0A918WZ05"/>
<proteinExistence type="predicted"/>
<protein>
    <recommendedName>
        <fullName evidence="3">Histidine kinase/HSP90-like ATPase domain-containing protein</fullName>
    </recommendedName>
</protein>
<feature type="domain" description="Histidine kinase/HSP90-like ATPase" evidence="3">
    <location>
        <begin position="38"/>
        <end position="144"/>
    </location>
</feature>
<accession>A0A918WZ05</accession>
<keyword evidence="1" id="KW-0723">Serine/threonine-protein kinase</keyword>
<dbReference type="Gene3D" id="3.30.565.10">
    <property type="entry name" value="Histidine kinase-like ATPase, C-terminal domain"/>
    <property type="match status" value="1"/>
</dbReference>
<keyword evidence="1" id="KW-0418">Kinase</keyword>
<dbReference type="EMBL" id="BMVC01000007">
    <property type="protein sequence ID" value="GHC97515.1"/>
    <property type="molecule type" value="Genomic_DNA"/>
</dbReference>
<dbReference type="SUPFAM" id="SSF55874">
    <property type="entry name" value="ATPase domain of HSP90 chaperone/DNA topoisomerase II/histidine kinase"/>
    <property type="match status" value="1"/>
</dbReference>
<evidence type="ECO:0000259" key="3">
    <source>
        <dbReference type="Pfam" id="PF13581"/>
    </source>
</evidence>
<dbReference type="PANTHER" id="PTHR35526">
    <property type="entry name" value="ANTI-SIGMA-F FACTOR RSBW-RELATED"/>
    <property type="match status" value="1"/>
</dbReference>
<dbReference type="InterPro" id="IPR036890">
    <property type="entry name" value="HATPase_C_sf"/>
</dbReference>
<dbReference type="InterPro" id="IPR003594">
    <property type="entry name" value="HATPase_dom"/>
</dbReference>
<evidence type="ECO:0000313" key="4">
    <source>
        <dbReference type="EMBL" id="GHC97515.1"/>
    </source>
</evidence>
<dbReference type="Pfam" id="PF13581">
    <property type="entry name" value="HATPase_c_2"/>
    <property type="match status" value="1"/>
</dbReference>
<gene>
    <name evidence="4" type="ORF">GCM10010334_38980</name>
</gene>
<dbReference type="CDD" id="cd16936">
    <property type="entry name" value="HATPase_RsbW-like"/>
    <property type="match status" value="1"/>
</dbReference>
<name>A0A918WZ05_9ACTN</name>
<sequence>MVAPPLVKDAVVVPGSTLFSPVAGPIQEACVRRYGFALPACPESVARARHLTADRLTDWGLGEDVGFAACLVVSELVTNAVIHTGSARVRCELVDADGKLRIAVRDEGIGPQGPRLRRTAQDAGEHGRGLVLVDGMCDSWGSQENDLDSGRTVWAELPHKCDESGMGAALGASLCADLLGDGPVDVTGDGPADLTSDGPDADVSSPEPSVQGGALR</sequence>
<organism evidence="4 5">
    <name type="scientific">Streptomyces finlayi</name>
    <dbReference type="NCBI Taxonomy" id="67296"/>
    <lineage>
        <taxon>Bacteria</taxon>
        <taxon>Bacillati</taxon>
        <taxon>Actinomycetota</taxon>
        <taxon>Actinomycetes</taxon>
        <taxon>Kitasatosporales</taxon>
        <taxon>Streptomycetaceae</taxon>
        <taxon>Streptomyces</taxon>
    </lineage>
</organism>
<comment type="caution">
    <text evidence="4">The sequence shown here is derived from an EMBL/GenBank/DDBJ whole genome shotgun (WGS) entry which is preliminary data.</text>
</comment>
<dbReference type="PANTHER" id="PTHR35526:SF3">
    <property type="entry name" value="ANTI-SIGMA-F FACTOR RSBW"/>
    <property type="match status" value="1"/>
</dbReference>
<evidence type="ECO:0000256" key="2">
    <source>
        <dbReference type="SAM" id="MobiDB-lite"/>
    </source>
</evidence>
<dbReference type="GO" id="GO:0004674">
    <property type="term" value="F:protein serine/threonine kinase activity"/>
    <property type="evidence" value="ECO:0007669"/>
    <property type="project" value="UniProtKB-KW"/>
</dbReference>
<feature type="region of interest" description="Disordered" evidence="2">
    <location>
        <begin position="183"/>
        <end position="216"/>
    </location>
</feature>
<keyword evidence="1" id="KW-0808">Transferase</keyword>
<dbReference type="InterPro" id="IPR050267">
    <property type="entry name" value="Anti-sigma-factor_SerPK"/>
</dbReference>
<evidence type="ECO:0000256" key="1">
    <source>
        <dbReference type="ARBA" id="ARBA00022527"/>
    </source>
</evidence>
<reference evidence="4" key="1">
    <citation type="journal article" date="2014" name="Int. J. Syst. Evol. Microbiol.">
        <title>Complete genome sequence of Corynebacterium casei LMG S-19264T (=DSM 44701T), isolated from a smear-ripened cheese.</title>
        <authorList>
            <consortium name="US DOE Joint Genome Institute (JGI-PGF)"/>
            <person name="Walter F."/>
            <person name="Albersmeier A."/>
            <person name="Kalinowski J."/>
            <person name="Ruckert C."/>
        </authorList>
    </citation>
    <scope>NUCLEOTIDE SEQUENCE</scope>
    <source>
        <strain evidence="4">JCM 4637</strain>
    </source>
</reference>
<dbReference type="Proteomes" id="UP000638353">
    <property type="component" value="Unassembled WGS sequence"/>
</dbReference>
<evidence type="ECO:0000313" key="5">
    <source>
        <dbReference type="Proteomes" id="UP000638353"/>
    </source>
</evidence>